<dbReference type="EMBL" id="CP089291">
    <property type="protein sequence ID" value="UOF90004.1"/>
    <property type="molecule type" value="Genomic_DNA"/>
</dbReference>
<sequence>MLWTEVRQLYPEQFVLVEEIKSHYEGNKVYVEEVAVIRPVSDDETLKVLRECKGDRFIYHTSKDRIVMEVLVKPAIKRSAYEN</sequence>
<proteinExistence type="predicted"/>
<protein>
    <submittedName>
        <fullName evidence="1">Uncharacterized protein</fullName>
    </submittedName>
</protein>
<dbReference type="Proteomes" id="UP000830167">
    <property type="component" value="Chromosome"/>
</dbReference>
<evidence type="ECO:0000313" key="1">
    <source>
        <dbReference type="EMBL" id="UOF90004.1"/>
    </source>
</evidence>
<reference evidence="1" key="1">
    <citation type="submission" date="2021-12" db="EMBL/GenBank/DDBJ databases">
        <title>Alicyclobacillaceae gen. nov., sp. nov., isolated from chalcocite enrichment system.</title>
        <authorList>
            <person name="Jiang Z."/>
        </authorList>
    </citation>
    <scope>NUCLEOTIDE SEQUENCE</scope>
    <source>
        <strain evidence="1">MYW30-H2</strain>
    </source>
</reference>
<dbReference type="RefSeq" id="WP_347436698.1">
    <property type="nucleotide sequence ID" value="NZ_CP089291.1"/>
</dbReference>
<gene>
    <name evidence="1" type="ORF">LSG31_19380</name>
</gene>
<organism evidence="1 2">
    <name type="scientific">Fodinisporobacter ferrooxydans</name>
    <dbReference type="NCBI Taxonomy" id="2901836"/>
    <lineage>
        <taxon>Bacteria</taxon>
        <taxon>Bacillati</taxon>
        <taxon>Bacillota</taxon>
        <taxon>Bacilli</taxon>
        <taxon>Bacillales</taxon>
        <taxon>Alicyclobacillaceae</taxon>
        <taxon>Fodinisporobacter</taxon>
    </lineage>
</organism>
<accession>A0ABY4CJ05</accession>
<keyword evidence="2" id="KW-1185">Reference proteome</keyword>
<evidence type="ECO:0000313" key="2">
    <source>
        <dbReference type="Proteomes" id="UP000830167"/>
    </source>
</evidence>
<name>A0ABY4CJ05_9BACL</name>